<dbReference type="EMBL" id="BAAAQA010000037">
    <property type="protein sequence ID" value="GAA2123802.1"/>
    <property type="molecule type" value="Genomic_DNA"/>
</dbReference>
<proteinExistence type="predicted"/>
<dbReference type="Proteomes" id="UP001500166">
    <property type="component" value="Unassembled WGS sequence"/>
</dbReference>
<protein>
    <submittedName>
        <fullName evidence="2">Uncharacterized protein</fullName>
    </submittedName>
</protein>
<accession>A0ABN2Y965</accession>
<organism evidence="2 3">
    <name type="scientific">Kocuria atrinae</name>
    <dbReference type="NCBI Taxonomy" id="592377"/>
    <lineage>
        <taxon>Bacteria</taxon>
        <taxon>Bacillati</taxon>
        <taxon>Actinomycetota</taxon>
        <taxon>Actinomycetes</taxon>
        <taxon>Micrococcales</taxon>
        <taxon>Micrococcaceae</taxon>
        <taxon>Kocuria</taxon>
    </lineage>
</organism>
<sequence>MSTNFLWFTSQVYYDPPFTIANHRQSRKTRRHGTEKSPQLGYNPWNIHHYRLDRVQHFNPGKHSVRNATNHGAGRVRDHAERGVVDGAQRNRTTRRDRCGTDNGCPHGDLHGSRRELLREVPVLMESHDR</sequence>
<name>A0ABN2Y965_9MICC</name>
<reference evidence="2 3" key="1">
    <citation type="journal article" date="2019" name="Int. J. Syst. Evol. Microbiol.">
        <title>The Global Catalogue of Microorganisms (GCM) 10K type strain sequencing project: providing services to taxonomists for standard genome sequencing and annotation.</title>
        <authorList>
            <consortium name="The Broad Institute Genomics Platform"/>
            <consortium name="The Broad Institute Genome Sequencing Center for Infectious Disease"/>
            <person name="Wu L."/>
            <person name="Ma J."/>
        </authorList>
    </citation>
    <scope>NUCLEOTIDE SEQUENCE [LARGE SCALE GENOMIC DNA]</scope>
    <source>
        <strain evidence="2 3">JCM 15914</strain>
    </source>
</reference>
<feature type="compositionally biased region" description="Basic and acidic residues" evidence="1">
    <location>
        <begin position="75"/>
        <end position="84"/>
    </location>
</feature>
<evidence type="ECO:0000313" key="2">
    <source>
        <dbReference type="EMBL" id="GAA2123802.1"/>
    </source>
</evidence>
<evidence type="ECO:0000313" key="3">
    <source>
        <dbReference type="Proteomes" id="UP001500166"/>
    </source>
</evidence>
<feature type="compositionally biased region" description="Basic residues" evidence="1">
    <location>
        <begin position="24"/>
        <end position="33"/>
    </location>
</feature>
<gene>
    <name evidence="2" type="ORF">GCM10009824_27870</name>
</gene>
<feature type="region of interest" description="Disordered" evidence="1">
    <location>
        <begin position="60"/>
        <end position="112"/>
    </location>
</feature>
<feature type="region of interest" description="Disordered" evidence="1">
    <location>
        <begin position="24"/>
        <end position="43"/>
    </location>
</feature>
<comment type="caution">
    <text evidence="2">The sequence shown here is derived from an EMBL/GenBank/DDBJ whole genome shotgun (WGS) entry which is preliminary data.</text>
</comment>
<keyword evidence="3" id="KW-1185">Reference proteome</keyword>
<evidence type="ECO:0000256" key="1">
    <source>
        <dbReference type="SAM" id="MobiDB-lite"/>
    </source>
</evidence>